<protein>
    <recommendedName>
        <fullName evidence="3">Bacteriocin immunity protein</fullName>
    </recommendedName>
</protein>
<evidence type="ECO:0008006" key="3">
    <source>
        <dbReference type="Google" id="ProtNLM"/>
    </source>
</evidence>
<dbReference type="EMBL" id="JBHLZY010000008">
    <property type="protein sequence ID" value="MFB9768962.1"/>
    <property type="molecule type" value="Genomic_DNA"/>
</dbReference>
<reference evidence="1 2" key="1">
    <citation type="submission" date="2024-09" db="EMBL/GenBank/DDBJ databases">
        <authorList>
            <person name="Sun Q."/>
            <person name="Mori K."/>
        </authorList>
    </citation>
    <scope>NUCLEOTIDE SEQUENCE [LARGE SCALE GENOMIC DNA]</scope>
    <source>
        <strain evidence="1 2">TBRC 4576</strain>
    </source>
</reference>
<gene>
    <name evidence="1" type="ORF">ACFFLI_03620</name>
</gene>
<sequence>MATQSQPTQTQVLDAVSRAALTLEPRNSEQQGLQQLLNEFREALVKTAGSTATTVLYNGKLTTYLRQHPADYPETVASLRKLLARFSRSV</sequence>
<comment type="caution">
    <text evidence="1">The sequence shown here is derived from an EMBL/GenBank/DDBJ whole genome shotgun (WGS) entry which is preliminary data.</text>
</comment>
<proteinExistence type="predicted"/>
<accession>A0ABV5WS22</accession>
<organism evidence="1 2">
    <name type="scientific">Lactiplantibacillus modestisalitolerans</name>
    <dbReference type="NCBI Taxonomy" id="1457219"/>
    <lineage>
        <taxon>Bacteria</taxon>
        <taxon>Bacillati</taxon>
        <taxon>Bacillota</taxon>
        <taxon>Bacilli</taxon>
        <taxon>Lactobacillales</taxon>
        <taxon>Lactobacillaceae</taxon>
        <taxon>Lactiplantibacillus</taxon>
    </lineage>
</organism>
<keyword evidence="2" id="KW-1185">Reference proteome</keyword>
<evidence type="ECO:0000313" key="1">
    <source>
        <dbReference type="EMBL" id="MFB9768962.1"/>
    </source>
</evidence>
<evidence type="ECO:0000313" key="2">
    <source>
        <dbReference type="Proteomes" id="UP001589691"/>
    </source>
</evidence>
<name>A0ABV5WS22_9LACO</name>
<dbReference type="RefSeq" id="WP_137643100.1">
    <property type="nucleotide sequence ID" value="NZ_BJEA01000013.1"/>
</dbReference>
<dbReference type="Proteomes" id="UP001589691">
    <property type="component" value="Unassembled WGS sequence"/>
</dbReference>